<proteinExistence type="predicted"/>
<evidence type="ECO:0000313" key="1">
    <source>
        <dbReference type="Proteomes" id="UP000079169"/>
    </source>
</evidence>
<dbReference type="RefSeq" id="XP_017303539.1">
    <property type="nucleotide sequence ID" value="XM_017448050.2"/>
</dbReference>
<dbReference type="Proteomes" id="UP000079169">
    <property type="component" value="Unplaced"/>
</dbReference>
<evidence type="ECO:0000313" key="2">
    <source>
        <dbReference type="RefSeq" id="XP_008482380.1"/>
    </source>
</evidence>
<name>A0A1S3DIJ2_DIACI</name>
<evidence type="ECO:0000313" key="4">
    <source>
        <dbReference type="RefSeq" id="XP_017303539.1"/>
    </source>
</evidence>
<dbReference type="RefSeq" id="XP_008482380.1">
    <property type="nucleotide sequence ID" value="XM_008484158.2"/>
</dbReference>
<dbReference type="KEGG" id="dci:103519077"/>
<organism evidence="1 2">
    <name type="scientific">Diaphorina citri</name>
    <name type="common">Asian citrus psyllid</name>
    <dbReference type="NCBI Taxonomy" id="121845"/>
    <lineage>
        <taxon>Eukaryota</taxon>
        <taxon>Metazoa</taxon>
        <taxon>Ecdysozoa</taxon>
        <taxon>Arthropoda</taxon>
        <taxon>Hexapoda</taxon>
        <taxon>Insecta</taxon>
        <taxon>Pterygota</taxon>
        <taxon>Neoptera</taxon>
        <taxon>Paraneoptera</taxon>
        <taxon>Hemiptera</taxon>
        <taxon>Sternorrhyncha</taxon>
        <taxon>Psylloidea</taxon>
        <taxon>Psyllidae</taxon>
        <taxon>Diaphorininae</taxon>
        <taxon>Diaphorina</taxon>
    </lineage>
</organism>
<dbReference type="AlphaFoldDB" id="A0A1S3DIJ2"/>
<dbReference type="GeneID" id="103519077"/>
<dbReference type="RefSeq" id="XP_008482381.1">
    <property type="nucleotide sequence ID" value="XM_008484159.3"/>
</dbReference>
<keyword evidence="1" id="KW-1185">Reference proteome</keyword>
<gene>
    <name evidence="2 3 4" type="primary">LOC103519077</name>
</gene>
<accession>A0A1S3DIJ2</accession>
<reference evidence="2 3" key="1">
    <citation type="submission" date="2025-04" db="UniProtKB">
        <authorList>
            <consortium name="RefSeq"/>
        </authorList>
    </citation>
    <scope>IDENTIFICATION</scope>
</reference>
<sequence>MLLSKSILVCDTMASCLNLSLVLCVLVFSGYALARPNVLDRPTTRKKLSDYDLSNGEKIEGLQGALDFVENESKTSSYDYETFEIKWPDIFQFFRNDRKIAYPTRTGRSIFHGPKFPHMP</sequence>
<protein>
    <submittedName>
        <fullName evidence="2 3">Uncharacterized protein LOC103519077</fullName>
    </submittedName>
</protein>
<evidence type="ECO:0000313" key="3">
    <source>
        <dbReference type="RefSeq" id="XP_008482381.1"/>
    </source>
</evidence>
<dbReference type="PaxDb" id="121845-A0A1S3DIJ2"/>